<feature type="compositionally biased region" description="Polar residues" evidence="1">
    <location>
        <begin position="556"/>
        <end position="580"/>
    </location>
</feature>
<dbReference type="AlphaFoldDB" id="A0AAW0EI47"/>
<feature type="compositionally biased region" description="Basic and acidic residues" evidence="1">
    <location>
        <begin position="90"/>
        <end position="99"/>
    </location>
</feature>
<evidence type="ECO:0000313" key="3">
    <source>
        <dbReference type="Proteomes" id="UP001362999"/>
    </source>
</evidence>
<feature type="compositionally biased region" description="Polar residues" evidence="1">
    <location>
        <begin position="636"/>
        <end position="645"/>
    </location>
</feature>
<feature type="compositionally biased region" description="Polar residues" evidence="1">
    <location>
        <begin position="22"/>
        <end position="32"/>
    </location>
</feature>
<comment type="caution">
    <text evidence="2">The sequence shown here is derived from an EMBL/GenBank/DDBJ whole genome shotgun (WGS) entry which is preliminary data.</text>
</comment>
<gene>
    <name evidence="2" type="ORF">R3P38DRAFT_2823070</name>
</gene>
<feature type="compositionally biased region" description="Pro residues" evidence="1">
    <location>
        <begin position="442"/>
        <end position="456"/>
    </location>
</feature>
<feature type="compositionally biased region" description="Basic residues" evidence="1">
    <location>
        <begin position="1"/>
        <end position="10"/>
    </location>
</feature>
<feature type="region of interest" description="Disordered" evidence="1">
    <location>
        <begin position="556"/>
        <end position="718"/>
    </location>
</feature>
<feature type="region of interest" description="Disordered" evidence="1">
    <location>
        <begin position="1"/>
        <end position="37"/>
    </location>
</feature>
<feature type="region of interest" description="Disordered" evidence="1">
    <location>
        <begin position="733"/>
        <end position="762"/>
    </location>
</feature>
<feature type="compositionally biased region" description="Low complexity" evidence="1">
    <location>
        <begin position="104"/>
        <end position="116"/>
    </location>
</feature>
<feature type="compositionally biased region" description="Low complexity" evidence="1">
    <location>
        <begin position="593"/>
        <end position="614"/>
    </location>
</feature>
<feature type="region of interest" description="Disordered" evidence="1">
    <location>
        <begin position="407"/>
        <end position="463"/>
    </location>
</feature>
<feature type="region of interest" description="Disordered" evidence="1">
    <location>
        <begin position="832"/>
        <end position="859"/>
    </location>
</feature>
<feature type="compositionally biased region" description="Polar residues" evidence="1">
    <location>
        <begin position="408"/>
        <end position="419"/>
    </location>
</feature>
<name>A0AAW0EI47_9AGAR</name>
<organism evidence="2 3">
    <name type="scientific">Favolaschia claudopus</name>
    <dbReference type="NCBI Taxonomy" id="2862362"/>
    <lineage>
        <taxon>Eukaryota</taxon>
        <taxon>Fungi</taxon>
        <taxon>Dikarya</taxon>
        <taxon>Basidiomycota</taxon>
        <taxon>Agaricomycotina</taxon>
        <taxon>Agaricomycetes</taxon>
        <taxon>Agaricomycetidae</taxon>
        <taxon>Agaricales</taxon>
        <taxon>Marasmiineae</taxon>
        <taxon>Mycenaceae</taxon>
        <taxon>Favolaschia</taxon>
    </lineage>
</organism>
<feature type="compositionally biased region" description="Basic residues" evidence="1">
    <location>
        <begin position="735"/>
        <end position="757"/>
    </location>
</feature>
<protein>
    <submittedName>
        <fullName evidence="2">Uncharacterized protein</fullName>
    </submittedName>
</protein>
<reference evidence="2 3" key="1">
    <citation type="journal article" date="2024" name="J Genomics">
        <title>Draft genome sequencing and assembly of Favolaschia claudopus CIRM-BRFM 2984 isolated from oak limbs.</title>
        <authorList>
            <person name="Navarro D."/>
            <person name="Drula E."/>
            <person name="Chaduli D."/>
            <person name="Cazenave R."/>
            <person name="Ahrendt S."/>
            <person name="Wang J."/>
            <person name="Lipzen A."/>
            <person name="Daum C."/>
            <person name="Barry K."/>
            <person name="Grigoriev I.V."/>
            <person name="Favel A."/>
            <person name="Rosso M.N."/>
            <person name="Martin F."/>
        </authorList>
    </citation>
    <scope>NUCLEOTIDE SEQUENCE [LARGE SCALE GENOMIC DNA]</scope>
    <source>
        <strain evidence="2 3">CIRM-BRFM 2984</strain>
    </source>
</reference>
<feature type="region of interest" description="Disordered" evidence="1">
    <location>
        <begin position="81"/>
        <end position="116"/>
    </location>
</feature>
<keyword evidence="3" id="KW-1185">Reference proteome</keyword>
<evidence type="ECO:0000313" key="2">
    <source>
        <dbReference type="EMBL" id="KAK7064213.1"/>
    </source>
</evidence>
<accession>A0AAW0EI47</accession>
<proteinExistence type="predicted"/>
<feature type="compositionally biased region" description="Basic and acidic residues" evidence="1">
    <location>
        <begin position="844"/>
        <end position="859"/>
    </location>
</feature>
<evidence type="ECO:0000256" key="1">
    <source>
        <dbReference type="SAM" id="MobiDB-lite"/>
    </source>
</evidence>
<sequence length="1083" mass="117879">MCHIVHRPQPSRHPLLTPMPSFLSSTSNGNRPTQRHMHNYSLPSTFQVCTALYPIPRPARCRSSPSLSQFREAVYIPGSSRIQDVQADDSSERSQDTLRRNNPSSTTLITSHSSSPTCFRERAATPSLISRSPSSMCRPSTSLSGLITRKTSNLSLASVSSLPFPLPDPPGLGANTEWEIDVFAPYSSSIDSVPQSRWSPASSLSSLTQLPTCVDNGYCKTDRTTSRIEIKPKSSPMKLKAFLGRLSLHRAAKEPSFHAARQMVHTDREVDSRAPNVAMTDEYNTFIDGETVDGLADDLVYNITSPNIDVQNDDAKIVKANIYPGCVNSQAGIHANDFARGLLSNRDTAWRDTGHAETVFPSSTRSTTDPRLVSAQTSNHHYMNVDGIVTDIPSVGKTFPSGCFHASPVSSPSLPSNTLAGRHTRNKPSSNSLRALRTGPSPLTPPPSPQRSPPSPVANHKFLDTDHQPESTLAHYSASFSPPPGRVTEMWLRTLSPPPPEREICRPLSPQASPLQAQKNNQDFFTSQKPVIPPRSKLRPPPVKIPTRTSVIEAENTQRCCLSSSNGSLPMDSPASSIRTISPLPTPPIHFGSSSNISSTQSHSSHAASLDSSDFIISPMPTPPHSPKAFTPCARTITSEPGVNQHSRRSPSDSVGPRLRRSDHAITPAHPSSNRKSSIRRPLIPEFASQEEPRSPPSRISFYESPPPSPVSSESDIDDDAMSVYSHFSSAYYTSRRRPSRHRRVRSVRRSGSKGRGRATGQMAPMSMTSIYSQASFCSPVDQLLVSPLPQSTGGVEDDVTDNELVPAVFEASTYPYAHSRDDYSGRALKPSVPALRSPMRSGVDFEPRPPLSRREKIGDVPHNDQWRDVLDIQRKANSTRRTSSNVSVVGHPIGVNPRQITKAPAIGIIHEFPPTSTPPTSPIPLVPNRRKQTNHHRFGPFAPSTPSLPTCTIPHPPPNTWMLNGSSNPSEISLSKVPLPQAPLPAKPNDVAPQTGSGLRGMKKHLSSFRNLMSFSFSRSQSSPSPTSSTTSFHKAALHSDRLPPLLPMLSPSFPIDMVSSFSNDGPYPRPLGRGGFSALAV</sequence>
<dbReference type="EMBL" id="JAWWNJ010000001">
    <property type="protein sequence ID" value="KAK7064213.1"/>
    <property type="molecule type" value="Genomic_DNA"/>
</dbReference>
<dbReference type="Proteomes" id="UP001362999">
    <property type="component" value="Unassembled WGS sequence"/>
</dbReference>